<proteinExistence type="inferred from homology"/>
<dbReference type="GO" id="GO:0016787">
    <property type="term" value="F:hydrolase activity"/>
    <property type="evidence" value="ECO:0007669"/>
    <property type="project" value="UniProtKB-KW"/>
</dbReference>
<comment type="cofactor">
    <cofactor evidence="1">
        <name>Mg(2+)</name>
        <dbReference type="ChEBI" id="CHEBI:18420"/>
    </cofactor>
</comment>
<accession>A0A0G0XLQ8</accession>
<keyword evidence="7" id="KW-0694">RNA-binding</keyword>
<keyword evidence="2 7" id="KW-0808">Transferase</keyword>
<evidence type="ECO:0000256" key="2">
    <source>
        <dbReference type="ARBA" id="ARBA00022679"/>
    </source>
</evidence>
<evidence type="ECO:0000313" key="9">
    <source>
        <dbReference type="EMBL" id="KKR97720.1"/>
    </source>
</evidence>
<dbReference type="GO" id="GO:0016779">
    <property type="term" value="F:nucleotidyltransferase activity"/>
    <property type="evidence" value="ECO:0007669"/>
    <property type="project" value="UniProtKB-KW"/>
</dbReference>
<keyword evidence="9" id="KW-0378">Hydrolase</keyword>
<evidence type="ECO:0000256" key="7">
    <source>
        <dbReference type="RuleBase" id="RU003953"/>
    </source>
</evidence>
<evidence type="ECO:0000256" key="6">
    <source>
        <dbReference type="ARBA" id="ARBA00022842"/>
    </source>
</evidence>
<dbReference type="PANTHER" id="PTHR46173:SF1">
    <property type="entry name" value="CCA TRNA NUCLEOTIDYLTRANSFERASE 1, MITOCHONDRIAL"/>
    <property type="match status" value="1"/>
</dbReference>
<dbReference type="Gene3D" id="3.30.460.10">
    <property type="entry name" value="Beta Polymerase, domain 2"/>
    <property type="match status" value="1"/>
</dbReference>
<evidence type="ECO:0000256" key="5">
    <source>
        <dbReference type="ARBA" id="ARBA00022723"/>
    </source>
</evidence>
<dbReference type="PANTHER" id="PTHR46173">
    <property type="entry name" value="CCA TRNA NUCLEOTIDYLTRANSFERASE 1, MITOCHONDRIAL"/>
    <property type="match status" value="1"/>
</dbReference>
<evidence type="ECO:0000259" key="8">
    <source>
        <dbReference type="Pfam" id="PF01743"/>
    </source>
</evidence>
<organism evidence="9 10">
    <name type="scientific">Candidatus Uhrbacteria bacterium GW2011_GWC1_41_20</name>
    <dbReference type="NCBI Taxonomy" id="1618983"/>
    <lineage>
        <taxon>Bacteria</taxon>
        <taxon>Candidatus Uhriibacteriota</taxon>
    </lineage>
</organism>
<dbReference type="InterPro" id="IPR043519">
    <property type="entry name" value="NT_sf"/>
</dbReference>
<comment type="similarity">
    <text evidence="7">Belongs to the tRNA nucleotidyltransferase/poly(A) polymerase family.</text>
</comment>
<name>A0A0G0XLQ8_9BACT</name>
<gene>
    <name evidence="9" type="ORF">UU50_C0025G0001</name>
</gene>
<evidence type="ECO:0000256" key="1">
    <source>
        <dbReference type="ARBA" id="ARBA00001946"/>
    </source>
</evidence>
<dbReference type="InterPro" id="IPR050264">
    <property type="entry name" value="Bact_CCA-adding_enz_type3_sf"/>
</dbReference>
<dbReference type="CDD" id="cd05398">
    <property type="entry name" value="NT_ClassII-CCAase"/>
    <property type="match status" value="1"/>
</dbReference>
<dbReference type="EMBL" id="LCAW01000025">
    <property type="protein sequence ID" value="KKR97720.1"/>
    <property type="molecule type" value="Genomic_DNA"/>
</dbReference>
<feature type="domain" description="Poly A polymerase head" evidence="8">
    <location>
        <begin position="45"/>
        <end position="179"/>
    </location>
</feature>
<dbReference type="Pfam" id="PF01743">
    <property type="entry name" value="PolyA_pol"/>
    <property type="match status" value="1"/>
</dbReference>
<protein>
    <submittedName>
        <fullName evidence="9">Metal dependent phosphohydrolase</fullName>
    </submittedName>
</protein>
<dbReference type="InterPro" id="IPR002646">
    <property type="entry name" value="PolA_pol_head_dom"/>
</dbReference>
<dbReference type="SUPFAM" id="SSF81891">
    <property type="entry name" value="Poly A polymerase C-terminal region-like"/>
    <property type="match status" value="1"/>
</dbReference>
<keyword evidence="5" id="KW-0479">Metal-binding</keyword>
<evidence type="ECO:0000256" key="3">
    <source>
        <dbReference type="ARBA" id="ARBA00022694"/>
    </source>
</evidence>
<dbReference type="PATRIC" id="fig|1618983.3.peg.855"/>
<keyword evidence="6" id="KW-0460">Magnesium</keyword>
<sequence>MHGGLLIRYANNCSTPQTRVASFVESESRLTWTSLFLQSYPQANIYLVGGTVRDILLGHLPKDIDLVIQGVPADKIERWLTAQGAVRFVGERFGTFKFVPHGCRNQEPMDIALPRTESVGPVHGSGRKDLMIQSDYQISILEDLSRRDFTINAIAFDLGSQELHDPFDGLSDLEAQTIRAVGSPEERFYEDATRILRGLRFACQLRFGIEGETWEAISNNLDLLNNKTISEDGTYTFVIPRDAIGKEFLLGFVAHPVHTLTLWDASGALKQFIPWLNALKSIVTENGITAFDQTKKLLHTLERPSFLSHHQINQIHPNVLIAGLSAFAEDHDHALHLCRQFYLHQFPHNHPARVDCDVVAWLLENMHVLEEHDPAGMRPSAFEKLFCSQKGKQLLCLIHGIELVSSKHAASTQRLHTALQLYGHYCANTYPRLISGSDIINLGIIPGVQFRDLLDKIRDAQLVHKIQTKQDAHQYLKNLI</sequence>
<keyword evidence="4" id="KW-0548">Nucleotidyltransferase</keyword>
<reference evidence="9 10" key="1">
    <citation type="journal article" date="2015" name="Nature">
        <title>rRNA introns, odd ribosomes, and small enigmatic genomes across a large radiation of phyla.</title>
        <authorList>
            <person name="Brown C.T."/>
            <person name="Hug L.A."/>
            <person name="Thomas B.C."/>
            <person name="Sharon I."/>
            <person name="Castelle C.J."/>
            <person name="Singh A."/>
            <person name="Wilkins M.J."/>
            <person name="Williams K.H."/>
            <person name="Banfield J.F."/>
        </authorList>
    </citation>
    <scope>NUCLEOTIDE SEQUENCE [LARGE SCALE GENOMIC DNA]</scope>
</reference>
<dbReference type="SUPFAM" id="SSF81301">
    <property type="entry name" value="Nucleotidyltransferase"/>
    <property type="match status" value="1"/>
</dbReference>
<dbReference type="GO" id="GO:0046872">
    <property type="term" value="F:metal ion binding"/>
    <property type="evidence" value="ECO:0007669"/>
    <property type="project" value="UniProtKB-KW"/>
</dbReference>
<dbReference type="GO" id="GO:0000049">
    <property type="term" value="F:tRNA binding"/>
    <property type="evidence" value="ECO:0007669"/>
    <property type="project" value="TreeGrafter"/>
</dbReference>
<evidence type="ECO:0000313" key="10">
    <source>
        <dbReference type="Proteomes" id="UP000033930"/>
    </source>
</evidence>
<dbReference type="Gene3D" id="1.10.3090.10">
    <property type="entry name" value="cca-adding enzyme, domain 2"/>
    <property type="match status" value="1"/>
</dbReference>
<evidence type="ECO:0000256" key="4">
    <source>
        <dbReference type="ARBA" id="ARBA00022695"/>
    </source>
</evidence>
<comment type="caution">
    <text evidence="9">The sequence shown here is derived from an EMBL/GenBank/DDBJ whole genome shotgun (WGS) entry which is preliminary data.</text>
</comment>
<dbReference type="Proteomes" id="UP000033930">
    <property type="component" value="Unassembled WGS sequence"/>
</dbReference>
<dbReference type="AlphaFoldDB" id="A0A0G0XLQ8"/>
<keyword evidence="3" id="KW-0819">tRNA processing</keyword>
<dbReference type="GO" id="GO:0008033">
    <property type="term" value="P:tRNA processing"/>
    <property type="evidence" value="ECO:0007669"/>
    <property type="project" value="UniProtKB-KW"/>
</dbReference>